<dbReference type="InterPro" id="IPR004860">
    <property type="entry name" value="LAGLIDADG_dom"/>
</dbReference>
<dbReference type="SUPFAM" id="SSF55608">
    <property type="entry name" value="Homing endonucleases"/>
    <property type="match status" value="1"/>
</dbReference>
<keyword evidence="3" id="KW-0067">ATP-binding</keyword>
<keyword evidence="1" id="KW-0547">Nucleotide-binding</keyword>
<evidence type="ECO:0000259" key="5">
    <source>
        <dbReference type="PROSITE" id="PS50819"/>
    </source>
</evidence>
<dbReference type="InterPro" id="IPR003586">
    <property type="entry name" value="Hint_dom_C"/>
</dbReference>
<protein>
    <submittedName>
        <fullName evidence="6">AAA family ATPase</fullName>
    </submittedName>
</protein>
<dbReference type="SUPFAM" id="SSF52540">
    <property type="entry name" value="P-loop containing nucleoside triphosphate hydrolases"/>
    <property type="match status" value="1"/>
</dbReference>
<dbReference type="GO" id="GO:0005524">
    <property type="term" value="F:ATP binding"/>
    <property type="evidence" value="ECO:0007669"/>
    <property type="project" value="UniProtKB-KW"/>
</dbReference>
<dbReference type="EMBL" id="JAFGDB010000048">
    <property type="protein sequence ID" value="MBN2067426.1"/>
    <property type="molecule type" value="Genomic_DNA"/>
</dbReference>
<evidence type="ECO:0000256" key="2">
    <source>
        <dbReference type="ARBA" id="ARBA00022813"/>
    </source>
</evidence>
<comment type="caution">
    <text evidence="6">The sequence shown here is derived from an EMBL/GenBank/DDBJ whole genome shotgun (WGS) entry which is preliminary data.</text>
</comment>
<dbReference type="FunFam" id="1.10.8.60:FF:000038">
    <property type="entry name" value="spermatogenesis-associated protein 5-like protein 1"/>
    <property type="match status" value="1"/>
</dbReference>
<dbReference type="Gene3D" id="3.10.28.10">
    <property type="entry name" value="Homing endonucleases"/>
    <property type="match status" value="1"/>
</dbReference>
<evidence type="ECO:0000313" key="7">
    <source>
        <dbReference type="Proteomes" id="UP000809243"/>
    </source>
</evidence>
<dbReference type="InterPro" id="IPR041569">
    <property type="entry name" value="AAA_lid_3"/>
</dbReference>
<dbReference type="Gene3D" id="1.10.8.60">
    <property type="match status" value="1"/>
</dbReference>
<dbReference type="NCBIfam" id="TIGR01443">
    <property type="entry name" value="intein_Cterm"/>
    <property type="match status" value="1"/>
</dbReference>
<dbReference type="Proteomes" id="UP000809243">
    <property type="component" value="Unassembled WGS sequence"/>
</dbReference>
<evidence type="ECO:0000256" key="3">
    <source>
        <dbReference type="ARBA" id="ARBA00022840"/>
    </source>
</evidence>
<keyword evidence="2" id="KW-0068">Autocatalytic cleavage</keyword>
<name>A0A939C4P6_9ARCH</name>
<gene>
    <name evidence="6" type="ORF">JW744_03090</name>
</gene>
<sequence>MLVSPNALVYAFLRGYFTGDGNIRGNGRSYMIEATTVSEQLANDLLFLLLKLGIVASCNLKKEWSGSISHRIQIFGAENFKRFAPAGFIDKKRNLMIQEYINNVAWARSNVFQISPKIESLLNEAFVSYPQNKTVGKNKVREALCLVDLNRQKYSDLWKLVEADIFWDVVKKIEGLPYDGFVYDVSVEPGQNFVAGFGGIFAHNSEKGIRKVFRRARQVAPSIVFFDEIDSIAGRRGAGSDSHVTERVVNQLLTELDGIEQNRNVVFMAATNRPDLMDPGLLRPGRIDKLIKIDAPDEKGRLLIFKVHTKNVNIAKSVSLGLLAKKTAGFSGADIEGLIREAALIALKENKMKPVPIESKHFEAALAKTKPSISQKVEEHYEEFEEHHSEFKPSYVG</sequence>
<dbReference type="InterPro" id="IPR006142">
    <property type="entry name" value="INTEIN"/>
</dbReference>
<evidence type="ECO:0000256" key="4">
    <source>
        <dbReference type="ARBA" id="ARBA00023000"/>
    </source>
</evidence>
<dbReference type="Gene3D" id="3.40.50.300">
    <property type="entry name" value="P-loop containing nucleotide triphosphate hydrolases"/>
    <property type="match status" value="1"/>
</dbReference>
<dbReference type="InterPro" id="IPR004042">
    <property type="entry name" value="Intein_endonuc_central"/>
</dbReference>
<dbReference type="AlphaFoldDB" id="A0A939C4P6"/>
<dbReference type="PRINTS" id="PR00379">
    <property type="entry name" value="INTEIN"/>
</dbReference>
<organism evidence="6 7">
    <name type="scientific">Candidatus Iainarchaeum sp</name>
    <dbReference type="NCBI Taxonomy" id="3101447"/>
    <lineage>
        <taxon>Archaea</taxon>
        <taxon>Candidatus Iainarchaeota</taxon>
        <taxon>Candidatus Iainarchaeia</taxon>
        <taxon>Candidatus Iainarchaeales</taxon>
        <taxon>Candidatus Iainarchaeaceae</taxon>
        <taxon>Candidatus Iainarchaeum</taxon>
    </lineage>
</organism>
<dbReference type="Pfam" id="PF17862">
    <property type="entry name" value="AAA_lid_3"/>
    <property type="match status" value="1"/>
</dbReference>
<dbReference type="GO" id="GO:0004519">
    <property type="term" value="F:endonuclease activity"/>
    <property type="evidence" value="ECO:0007669"/>
    <property type="project" value="InterPro"/>
</dbReference>
<accession>A0A939C4P6</accession>
<dbReference type="Pfam" id="PF14528">
    <property type="entry name" value="LAGLIDADG_3"/>
    <property type="match status" value="1"/>
</dbReference>
<evidence type="ECO:0000256" key="1">
    <source>
        <dbReference type="ARBA" id="ARBA00022741"/>
    </source>
</evidence>
<evidence type="ECO:0000313" key="6">
    <source>
        <dbReference type="EMBL" id="MBN2067426.1"/>
    </source>
</evidence>
<dbReference type="GO" id="GO:0016887">
    <property type="term" value="F:ATP hydrolysis activity"/>
    <property type="evidence" value="ECO:0007669"/>
    <property type="project" value="InterPro"/>
</dbReference>
<dbReference type="Gene3D" id="2.170.16.10">
    <property type="entry name" value="Hedgehog/Intein (Hint) domain"/>
    <property type="match status" value="1"/>
</dbReference>
<dbReference type="Pfam" id="PF00004">
    <property type="entry name" value="AAA"/>
    <property type="match status" value="1"/>
</dbReference>
<dbReference type="PANTHER" id="PTHR23077">
    <property type="entry name" value="AAA-FAMILY ATPASE"/>
    <property type="match status" value="1"/>
</dbReference>
<dbReference type="PANTHER" id="PTHR23077:SF171">
    <property type="entry name" value="NUCLEAR VALOSIN-CONTAINING PROTEIN-LIKE"/>
    <property type="match status" value="1"/>
</dbReference>
<dbReference type="InterPro" id="IPR027417">
    <property type="entry name" value="P-loop_NTPase"/>
</dbReference>
<dbReference type="InterPro" id="IPR050168">
    <property type="entry name" value="AAA_ATPase_domain"/>
</dbReference>
<dbReference type="GO" id="GO:0016539">
    <property type="term" value="P:intein-mediated protein splicing"/>
    <property type="evidence" value="ECO:0007669"/>
    <property type="project" value="InterPro"/>
</dbReference>
<proteinExistence type="predicted"/>
<dbReference type="InterPro" id="IPR036844">
    <property type="entry name" value="Hint_dom_sf"/>
</dbReference>
<keyword evidence="4" id="KW-0651">Protein splicing</keyword>
<feature type="domain" description="DOD-type homing endonuclease" evidence="5">
    <location>
        <begin position="1"/>
        <end position="54"/>
    </location>
</feature>
<dbReference type="PROSITE" id="PS50818">
    <property type="entry name" value="INTEIN_C_TER"/>
    <property type="match status" value="1"/>
</dbReference>
<reference evidence="6" key="1">
    <citation type="submission" date="2021-01" db="EMBL/GenBank/DDBJ databases">
        <title>Active Sulfur Cycling in an Early Earth Analoge.</title>
        <authorList>
            <person name="Hahn C.R."/>
            <person name="Youssef N.H."/>
            <person name="Elshahed M."/>
        </authorList>
    </citation>
    <scope>NUCLEOTIDE SEQUENCE</scope>
    <source>
        <strain evidence="6">Zod_Metabat.1151</strain>
    </source>
</reference>
<dbReference type="PROSITE" id="PS50819">
    <property type="entry name" value="INTEIN_ENDONUCLEASE"/>
    <property type="match status" value="1"/>
</dbReference>
<dbReference type="CDD" id="cd00081">
    <property type="entry name" value="Hint"/>
    <property type="match status" value="1"/>
</dbReference>
<dbReference type="SUPFAM" id="SSF51294">
    <property type="entry name" value="Hedgehog/intein (Hint) domain"/>
    <property type="match status" value="1"/>
</dbReference>
<dbReference type="InterPro" id="IPR003959">
    <property type="entry name" value="ATPase_AAA_core"/>
</dbReference>
<dbReference type="SMART" id="SM00305">
    <property type="entry name" value="HintC"/>
    <property type="match status" value="1"/>
</dbReference>
<dbReference type="InterPro" id="IPR027434">
    <property type="entry name" value="Homing_endonucl"/>
</dbReference>
<dbReference type="InterPro" id="IPR030934">
    <property type="entry name" value="Intein_C"/>
</dbReference>